<feature type="compositionally biased region" description="Basic and acidic residues" evidence="6">
    <location>
        <begin position="1"/>
        <end position="11"/>
    </location>
</feature>
<gene>
    <name evidence="8" type="ORF">NBM05_10635</name>
</gene>
<dbReference type="SUPFAM" id="SSF55103">
    <property type="entry name" value="FAD-linked oxidases, C-terminal domain"/>
    <property type="match status" value="1"/>
</dbReference>
<dbReference type="InterPro" id="IPR016171">
    <property type="entry name" value="Vanillyl_alc_oxidase_C-sub2"/>
</dbReference>
<dbReference type="RefSeq" id="WP_254167140.1">
    <property type="nucleotide sequence ID" value="NZ_JANAFB010000026.1"/>
</dbReference>
<dbReference type="Pfam" id="PF02913">
    <property type="entry name" value="FAD-oxidase_C"/>
    <property type="match status" value="1"/>
</dbReference>
<comment type="caution">
    <text evidence="8">The sequence shown here is derived from an EMBL/GenBank/DDBJ whole genome shotgun (WGS) entry which is preliminary data.</text>
</comment>
<dbReference type="PANTHER" id="PTHR42934:SF2">
    <property type="entry name" value="GLYCOLATE OXIDASE SUBUNIT GLCD"/>
    <property type="match status" value="1"/>
</dbReference>
<keyword evidence="4" id="KW-0274">FAD</keyword>
<evidence type="ECO:0000256" key="2">
    <source>
        <dbReference type="ARBA" id="ARBA00008000"/>
    </source>
</evidence>
<dbReference type="InterPro" id="IPR006094">
    <property type="entry name" value="Oxid_FAD_bind_N"/>
</dbReference>
<dbReference type="FunFam" id="3.30.70.2740:FF:000001">
    <property type="entry name" value="D-lactate dehydrogenase mitochondrial"/>
    <property type="match status" value="1"/>
</dbReference>
<dbReference type="InterPro" id="IPR004113">
    <property type="entry name" value="FAD-bd_oxidored_4_C"/>
</dbReference>
<dbReference type="InterPro" id="IPR016166">
    <property type="entry name" value="FAD-bd_PCMH"/>
</dbReference>
<dbReference type="InterPro" id="IPR036318">
    <property type="entry name" value="FAD-bd_PCMH-like_sf"/>
</dbReference>
<dbReference type="InterPro" id="IPR051914">
    <property type="entry name" value="FAD-linked_OxidoTrans_Type4"/>
</dbReference>
<keyword evidence="3" id="KW-0285">Flavoprotein</keyword>
<feature type="domain" description="FAD-binding PCMH-type" evidence="7">
    <location>
        <begin position="82"/>
        <end position="261"/>
    </location>
</feature>
<dbReference type="PROSITE" id="PS51387">
    <property type="entry name" value="FAD_PCMH"/>
    <property type="match status" value="1"/>
</dbReference>
<dbReference type="Proteomes" id="UP001139502">
    <property type="component" value="Unassembled WGS sequence"/>
</dbReference>
<organism evidence="8 9">
    <name type="scientific">Rothia santali</name>
    <dbReference type="NCBI Taxonomy" id="2949643"/>
    <lineage>
        <taxon>Bacteria</taxon>
        <taxon>Bacillati</taxon>
        <taxon>Actinomycetota</taxon>
        <taxon>Actinomycetes</taxon>
        <taxon>Micrococcales</taxon>
        <taxon>Micrococcaceae</taxon>
        <taxon>Rothia</taxon>
    </lineage>
</organism>
<dbReference type="Pfam" id="PF01565">
    <property type="entry name" value="FAD_binding_4"/>
    <property type="match status" value="1"/>
</dbReference>
<accession>A0A9X2KIV3</accession>
<evidence type="ECO:0000256" key="3">
    <source>
        <dbReference type="ARBA" id="ARBA00022630"/>
    </source>
</evidence>
<dbReference type="InterPro" id="IPR016164">
    <property type="entry name" value="FAD-linked_Oxase-like_C"/>
</dbReference>
<dbReference type="PANTHER" id="PTHR42934">
    <property type="entry name" value="GLYCOLATE OXIDASE SUBUNIT GLCD"/>
    <property type="match status" value="1"/>
</dbReference>
<evidence type="ECO:0000313" key="8">
    <source>
        <dbReference type="EMBL" id="MCP3426445.1"/>
    </source>
</evidence>
<dbReference type="Gene3D" id="3.30.465.10">
    <property type="match status" value="1"/>
</dbReference>
<proteinExistence type="inferred from homology"/>
<name>A0A9X2KIV3_9MICC</name>
<dbReference type="GO" id="GO:0071949">
    <property type="term" value="F:FAD binding"/>
    <property type="evidence" value="ECO:0007669"/>
    <property type="project" value="InterPro"/>
</dbReference>
<keyword evidence="9" id="KW-1185">Reference proteome</keyword>
<dbReference type="AlphaFoldDB" id="A0A9X2KIV3"/>
<evidence type="ECO:0000256" key="5">
    <source>
        <dbReference type="ARBA" id="ARBA00023002"/>
    </source>
</evidence>
<dbReference type="Gene3D" id="1.10.45.10">
    <property type="entry name" value="Vanillyl-alcohol Oxidase, Chain A, domain 4"/>
    <property type="match status" value="1"/>
</dbReference>
<evidence type="ECO:0000256" key="4">
    <source>
        <dbReference type="ARBA" id="ARBA00022827"/>
    </source>
</evidence>
<evidence type="ECO:0000259" key="7">
    <source>
        <dbReference type="PROSITE" id="PS51387"/>
    </source>
</evidence>
<comment type="cofactor">
    <cofactor evidence="1">
        <name>FAD</name>
        <dbReference type="ChEBI" id="CHEBI:57692"/>
    </cofactor>
</comment>
<sequence length="496" mass="51013">MTEKAREDALRETPGQAPGETLGQARGETPGQASREAPGEMPGQAPGEAPGALEELRDRLGDRLLTGEAVREHASDRSIAEPEGMPAGVVLASGTDDVAAALAWANEHRVPVSVRGAGSGLSGGSNAYPGGLTVSLAAMDRVLGIDAANRLADVEPGVVTAELDRAAREHGLFFAPDPASTHLSTVGGNIATDAGGLRCIAHGTTGDAVAALEVVLADGSVIHTGARTLKNATGLNLTPLFVGSEGTLGVITRATVRLEPVPEGVPQTFVASFDDLEAAGRAVTEIVSAEPRPEALELIDDVCARLIEQFRPSGLPQPDAALLLGQTVGLTASRDAELLLETCRRHGAVETESQEGTALMEARRVANGALLAGKYSVHCDVGVPVSRLVEMIGGVRRIAEESGRGVSILAHAGDGNLHPAVESEDTPEDRAAAEAVVDRITELAIELGGVISGEHGIGSLKHRELPLQFDAATLAAQHAIKAALDPRGILTPGRGI</sequence>
<comment type="similarity">
    <text evidence="2">Belongs to the FAD-binding oxidoreductase/transferase type 4 family.</text>
</comment>
<evidence type="ECO:0000313" key="9">
    <source>
        <dbReference type="Proteomes" id="UP001139502"/>
    </source>
</evidence>
<reference evidence="8" key="1">
    <citation type="submission" date="2022-06" db="EMBL/GenBank/DDBJ databases">
        <title>Rothia sp. isolated from sandalwood seedling.</title>
        <authorList>
            <person name="Tuikhar N."/>
            <person name="Kirdat K."/>
            <person name="Thorat V."/>
            <person name="Swetha P."/>
            <person name="Padma S."/>
            <person name="Sundararaj R."/>
            <person name="Yadav A."/>
        </authorList>
    </citation>
    <scope>NUCLEOTIDE SEQUENCE</scope>
    <source>
        <strain evidence="8">AR01</strain>
    </source>
</reference>
<evidence type="ECO:0000256" key="6">
    <source>
        <dbReference type="SAM" id="MobiDB-lite"/>
    </source>
</evidence>
<dbReference type="GO" id="GO:0016491">
    <property type="term" value="F:oxidoreductase activity"/>
    <property type="evidence" value="ECO:0007669"/>
    <property type="project" value="UniProtKB-KW"/>
</dbReference>
<dbReference type="EMBL" id="JANAFB010000026">
    <property type="protein sequence ID" value="MCP3426445.1"/>
    <property type="molecule type" value="Genomic_DNA"/>
</dbReference>
<protein>
    <submittedName>
        <fullName evidence="8">FAD-binding protein</fullName>
    </submittedName>
</protein>
<dbReference type="Gene3D" id="3.30.70.2740">
    <property type="match status" value="1"/>
</dbReference>
<dbReference type="InterPro" id="IPR016169">
    <property type="entry name" value="FAD-bd_PCMH_sub2"/>
</dbReference>
<feature type="region of interest" description="Disordered" evidence="6">
    <location>
        <begin position="1"/>
        <end position="50"/>
    </location>
</feature>
<keyword evidence="5" id="KW-0560">Oxidoreductase</keyword>
<dbReference type="SUPFAM" id="SSF56176">
    <property type="entry name" value="FAD-binding/transporter-associated domain-like"/>
    <property type="match status" value="1"/>
</dbReference>
<evidence type="ECO:0000256" key="1">
    <source>
        <dbReference type="ARBA" id="ARBA00001974"/>
    </source>
</evidence>